<dbReference type="Pfam" id="PF00385">
    <property type="entry name" value="Chromo"/>
    <property type="match status" value="1"/>
</dbReference>
<dbReference type="CDD" id="cd00303">
    <property type="entry name" value="retropepsin_like"/>
    <property type="match status" value="1"/>
</dbReference>
<dbReference type="InterPro" id="IPR043128">
    <property type="entry name" value="Rev_trsase/Diguanyl_cyclase"/>
</dbReference>
<dbReference type="InterPro" id="IPR000953">
    <property type="entry name" value="Chromo/chromo_shadow_dom"/>
</dbReference>
<accession>A0AAE0ENP2</accession>
<evidence type="ECO:0000259" key="11">
    <source>
        <dbReference type="PROSITE" id="PS50994"/>
    </source>
</evidence>
<evidence type="ECO:0000259" key="9">
    <source>
        <dbReference type="PROSITE" id="PS50013"/>
    </source>
</evidence>
<dbReference type="SUPFAM" id="SSF54160">
    <property type="entry name" value="Chromo domain-like"/>
    <property type="match status" value="1"/>
</dbReference>
<dbReference type="Gene3D" id="2.40.70.10">
    <property type="entry name" value="Acid Proteases"/>
    <property type="match status" value="1"/>
</dbReference>
<dbReference type="Pfam" id="PF00078">
    <property type="entry name" value="RVT_1"/>
    <property type="match status" value="1"/>
</dbReference>
<dbReference type="InterPro" id="IPR043502">
    <property type="entry name" value="DNA/RNA_pol_sf"/>
</dbReference>
<feature type="compositionally biased region" description="Low complexity" evidence="8">
    <location>
        <begin position="1418"/>
        <end position="1433"/>
    </location>
</feature>
<keyword evidence="3" id="KW-0548">Nucleotidyltransferase</keyword>
<comment type="caution">
    <text evidence="12">The sequence shown here is derived from an EMBL/GenBank/DDBJ whole genome shotgun (WGS) entry which is preliminary data.</text>
</comment>
<dbReference type="SUPFAM" id="SSF50630">
    <property type="entry name" value="Acid proteases"/>
    <property type="match status" value="1"/>
</dbReference>
<dbReference type="GO" id="GO:0003964">
    <property type="term" value="F:RNA-directed DNA polymerase activity"/>
    <property type="evidence" value="ECO:0007669"/>
    <property type="project" value="UniProtKB-KW"/>
</dbReference>
<evidence type="ECO:0000256" key="2">
    <source>
        <dbReference type="ARBA" id="ARBA00022679"/>
    </source>
</evidence>
<feature type="domain" description="Integrase catalytic" evidence="11">
    <location>
        <begin position="1806"/>
        <end position="1970"/>
    </location>
</feature>
<dbReference type="InterPro" id="IPR023780">
    <property type="entry name" value="Chromo_domain"/>
</dbReference>
<evidence type="ECO:0000313" key="13">
    <source>
        <dbReference type="Proteomes" id="UP001190700"/>
    </source>
</evidence>
<feature type="region of interest" description="Disordered" evidence="8">
    <location>
        <begin position="1650"/>
        <end position="1672"/>
    </location>
</feature>
<dbReference type="GO" id="GO:0015074">
    <property type="term" value="P:DNA integration"/>
    <property type="evidence" value="ECO:0007669"/>
    <property type="project" value="InterPro"/>
</dbReference>
<dbReference type="InterPro" id="IPR001584">
    <property type="entry name" value="Integrase_cat-core"/>
</dbReference>
<keyword evidence="4" id="KW-0540">Nuclease</keyword>
<evidence type="ECO:0000256" key="4">
    <source>
        <dbReference type="ARBA" id="ARBA00022722"/>
    </source>
</evidence>
<dbReference type="PANTHER" id="PTHR37984:SF5">
    <property type="entry name" value="PROTEIN NYNRIN-LIKE"/>
    <property type="match status" value="1"/>
</dbReference>
<dbReference type="InterPro" id="IPR050951">
    <property type="entry name" value="Retrovirus_Pol_polyprotein"/>
</dbReference>
<dbReference type="GO" id="GO:0016787">
    <property type="term" value="F:hydrolase activity"/>
    <property type="evidence" value="ECO:0007669"/>
    <property type="project" value="UniProtKB-KW"/>
</dbReference>
<evidence type="ECO:0000256" key="1">
    <source>
        <dbReference type="ARBA" id="ARBA00012493"/>
    </source>
</evidence>
<organism evidence="12 13">
    <name type="scientific">Cymbomonas tetramitiformis</name>
    <dbReference type="NCBI Taxonomy" id="36881"/>
    <lineage>
        <taxon>Eukaryota</taxon>
        <taxon>Viridiplantae</taxon>
        <taxon>Chlorophyta</taxon>
        <taxon>Pyramimonadophyceae</taxon>
        <taxon>Pyramimonadales</taxon>
        <taxon>Pyramimonadaceae</taxon>
        <taxon>Cymbomonas</taxon>
    </lineage>
</organism>
<dbReference type="Gene3D" id="3.10.10.10">
    <property type="entry name" value="HIV Type 1 Reverse Transcriptase, subunit A, domain 1"/>
    <property type="match status" value="1"/>
</dbReference>
<dbReference type="InterPro" id="IPR041588">
    <property type="entry name" value="Integrase_H2C2"/>
</dbReference>
<dbReference type="GO" id="GO:0003677">
    <property type="term" value="F:DNA binding"/>
    <property type="evidence" value="ECO:0007669"/>
    <property type="project" value="InterPro"/>
</dbReference>
<proteinExistence type="predicted"/>
<keyword evidence="2" id="KW-0808">Transferase</keyword>
<dbReference type="Gene3D" id="3.30.70.270">
    <property type="match status" value="2"/>
</dbReference>
<dbReference type="Gene3D" id="3.10.20.370">
    <property type="match status" value="1"/>
</dbReference>
<evidence type="ECO:0000256" key="5">
    <source>
        <dbReference type="ARBA" id="ARBA00022759"/>
    </source>
</evidence>
<keyword evidence="7" id="KW-0695">RNA-directed DNA polymerase</keyword>
<dbReference type="Pfam" id="PF17921">
    <property type="entry name" value="Integrase_H2C2"/>
    <property type="match status" value="1"/>
</dbReference>
<dbReference type="InterPro" id="IPR008593">
    <property type="entry name" value="Dam_MeTrfase"/>
</dbReference>
<dbReference type="InterPro" id="IPR036397">
    <property type="entry name" value="RNaseH_sf"/>
</dbReference>
<feature type="region of interest" description="Disordered" evidence="8">
    <location>
        <begin position="369"/>
        <end position="398"/>
    </location>
</feature>
<evidence type="ECO:0000259" key="10">
    <source>
        <dbReference type="PROSITE" id="PS50878"/>
    </source>
</evidence>
<dbReference type="SMART" id="SM00298">
    <property type="entry name" value="CHROMO"/>
    <property type="match status" value="1"/>
</dbReference>
<feature type="region of interest" description="Disordered" evidence="8">
    <location>
        <begin position="419"/>
        <end position="440"/>
    </location>
</feature>
<evidence type="ECO:0000256" key="7">
    <source>
        <dbReference type="ARBA" id="ARBA00022918"/>
    </source>
</evidence>
<dbReference type="PANTHER" id="PTHR37984">
    <property type="entry name" value="PROTEIN CBG26694"/>
    <property type="match status" value="1"/>
</dbReference>
<dbReference type="Pfam" id="PF05869">
    <property type="entry name" value="Dam"/>
    <property type="match status" value="1"/>
</dbReference>
<dbReference type="GO" id="GO:0004519">
    <property type="term" value="F:endonuclease activity"/>
    <property type="evidence" value="ECO:0007669"/>
    <property type="project" value="UniProtKB-KW"/>
</dbReference>
<evidence type="ECO:0000313" key="12">
    <source>
        <dbReference type="EMBL" id="KAK3234397.1"/>
    </source>
</evidence>
<dbReference type="EMBL" id="LGRX02035499">
    <property type="protein sequence ID" value="KAK3234397.1"/>
    <property type="molecule type" value="Genomic_DNA"/>
</dbReference>
<keyword evidence="13" id="KW-1185">Reference proteome</keyword>
<dbReference type="FunFam" id="3.30.70.270:FF:000020">
    <property type="entry name" value="Transposon Tf2-6 polyprotein-like Protein"/>
    <property type="match status" value="1"/>
</dbReference>
<dbReference type="SUPFAM" id="SSF53098">
    <property type="entry name" value="Ribonuclease H-like"/>
    <property type="match status" value="1"/>
</dbReference>
<protein>
    <recommendedName>
        <fullName evidence="1">RNA-directed DNA polymerase</fullName>
        <ecNumber evidence="1">2.7.7.49</ecNumber>
    </recommendedName>
</protein>
<dbReference type="InterPro" id="IPR000477">
    <property type="entry name" value="RT_dom"/>
</dbReference>
<dbReference type="CDD" id="cd00024">
    <property type="entry name" value="CD_CSD"/>
    <property type="match status" value="1"/>
</dbReference>
<dbReference type="Gene3D" id="1.10.340.70">
    <property type="match status" value="1"/>
</dbReference>
<dbReference type="PROSITE" id="PS50878">
    <property type="entry name" value="RT_POL"/>
    <property type="match status" value="1"/>
</dbReference>
<evidence type="ECO:0000256" key="6">
    <source>
        <dbReference type="ARBA" id="ARBA00022801"/>
    </source>
</evidence>
<dbReference type="Gene3D" id="2.40.50.40">
    <property type="match status" value="1"/>
</dbReference>
<feature type="domain" description="Reverse transcriptase" evidence="10">
    <location>
        <begin position="922"/>
        <end position="1101"/>
    </location>
</feature>
<feature type="domain" description="Chromo" evidence="9">
    <location>
        <begin position="2142"/>
        <end position="2207"/>
    </location>
</feature>
<dbReference type="PROSITE" id="PS50013">
    <property type="entry name" value="CHROMO_2"/>
    <property type="match status" value="1"/>
</dbReference>
<dbReference type="CDD" id="cd09274">
    <property type="entry name" value="RNase_HI_RT_Ty3"/>
    <property type="match status" value="1"/>
</dbReference>
<dbReference type="PROSITE" id="PS50994">
    <property type="entry name" value="INTEGRASE"/>
    <property type="match status" value="1"/>
</dbReference>
<evidence type="ECO:0000256" key="8">
    <source>
        <dbReference type="SAM" id="MobiDB-lite"/>
    </source>
</evidence>
<dbReference type="Proteomes" id="UP001190700">
    <property type="component" value="Unassembled WGS sequence"/>
</dbReference>
<dbReference type="EC" id="2.7.7.49" evidence="1"/>
<keyword evidence="6" id="KW-0378">Hydrolase</keyword>
<feature type="compositionally biased region" description="Basic residues" evidence="8">
    <location>
        <begin position="62"/>
        <end position="72"/>
    </location>
</feature>
<sequence>MEVRSPRAQFTETLPLGEVRSALGAVVEVDTPPPVAEGHPYRAKKLGCPWGNLPLPRHLAFRGRKPASHAHSRSAGGNLVSHPLAGSGEEDGVPMTRVRILGRRARRPMNGSDPTGPDAEVRSPDSSIGPAGSPRRQQRRSPVARQQEYRDGLADRGGRIQAWRWRRTKGMLPLEEAMRRVRRALRESPQAARELVDQMSARARNFAHARGRRVHARAATLRTLMQQQRAATDIDQGLYRAAGQHHHTPLGSVPSESVGADPDLCSAWSEMSPAEQREAVRTSQPDSRPGTRPWEQLGLARLQARRHGMRLQSGSQGQIATMETDAGTVLGSGGDVPGIPDAWCSLYRVHQYRQQAAPVETTDVRDQLLGSAPVGSPSSSVAGSRAAAEPSFGSSGSSSLCFTQQMGGGRAISSGFSGSDVSAHRLQPGLADSTDSSDKETHLLQDARYATLRQHHPDAFPHGTLPPGSPGTAPTCLSWEETEFVKNIAATRAEVWQARSGSKLGGPLSADTTSHVSAMPDPTADTTSHVSATPDPTADSVCHVSATPDTTPSSSHVSATPDDARSSALSAIASGELGSHPLTADEKMLHCERIRMDGGVQWGKPEHGTLAAARDEEGPLLLVFHAHLKGHQVKVLVDSGASDNFVSEKCAQRCGLTLRSGAEMRVTLADGSDKTTGSTAYAKFTADGASGSYTENALALRVLPLGIQVDVVLGGRWLRSLSPVTLDYEGNGSISFNKRSRGGKTGERITISGCCPGTSHGTKQSKKGACAGLIDEVFLTAAQLKKHLVYAETRKLKGNDDPNLQPAWIMMARRDPDSEESAFAAVATDPPKHDPSQPPPDNQDADASQEWILKFQGFLGEKFQAEVRDALPNLEYLRHDAQDEAYVQLDAELSKKGPPSQRAYKKSAEELRQLRDRIETLLAKGYIRPSASPYTAPCLMVPKPGNPKELRLVIDYRMLNKQTVKDKYPLPDIQVMFDEMHGAKFFSSFDAVDGFWQVPMAPGDVEKTAFTTQMGSYEWLVMPQGLQNSPSQYQRRMQRALGHLPFVRIFIDDVVVFSNTIEEHYRHVEQLLLTCREKGVFLKRSKVQLLNKSLRFLGHTISADGCRPQHDKVAAVRDWPDLETVTHVRQFLGLAGYYRRFIHCFSEIAQPLTRLTKSDVAWEWGPLQQWAFAELKSALISAPVLALPNIKGAADGTAPFVVQTDASGIALGGVLMQDNGDGLRVIAYESRQFSAAEQNYHTGERELCALHHCSTVTWRHYLIFTNFRLQGDHRPLEWLMEPGRELSRRQARWYMDLVEVGVPRMEYIKGALLMVLDALSRRPDYKDLDARQGLREAGVLDPASDLPASPLSSIDAEENLRSTFPSSTPPQVQELSAWLVATDTLRVAEDAMDDAGDLAYSFASRLPTPDPSTVSSWTQSQSPKASSTPQPQTSSPPDPEPLESSPVASRTRGRTSKTIEAPSAETDTPPTSDARPPPVTVSPPARSKRPSAFTPTDRQDWRVRTSAFEKYQDQFGKFDMDACCDLAGRNRQVDRYWHDCLAEQWRGLHVWCNPPYSSSHLTIEAVLRKYIEEWCADPDHTSAVFMLPDLQSRLPAWRKLFRMAGMRIVEVIPTHDSQGEAVQLFESPDGKLFDLPWPVLVVYAPPSRSQPARVRHPRTPPPVLRSGSAAKLRDAGPVQSDEKFLKALRVEYDRPGPLQNLRKRIADSPHQCTRDFRLVGGVLWRVAAGRYQLVLGEDSPLREVVFWHAHDSQAAGHAGRDKTLERVLRRFWWKGATEDVGAWVSSCPTCQSVRPRSSYPDGMLNPHAIPARLWQDVSVDFVTGLPLTDRGNDAFVAFTCKLSKMVHVVPMNFGDSSALVVARIYFDSVWRLHGAPMKIISDRDPRFNDAFWQELMRLMGVKVARTTPYNPRSDGQAEHTNRVVEDMLRSFVDANVTDWDLFATNVEFAINDSRSETTGYTPFELCCGMSPLSQLDLFLEAAKFDGGRRQGGVGTAHEFASKFSSQLRDARHRMELAQQRQREQFDRRHALREYAVGDLVWIEAKHLTEKVMDRSICRKLTKRWHGPVPVVERFFSDTQTELPEADRGAPVAYRLRLPPHWRIHDVFAQHRLKPYVSGQGEFAARDQPAIPEAVLVDGQREAHVDRILARRVRVVRGKEIEEWKVRWTGYSKAHDQWRTRDKLEHGGPLQQLREFESARVSMEAQVREEAARRREQRQRRGSSSGTTFAHLIADPCEELYLLEHLETEPHLPWEQREILEDGTLAHITELRASDLVQSTTPCILVLFSGTGSVEREFLG</sequence>
<feature type="region of interest" description="Disordered" evidence="8">
    <location>
        <begin position="819"/>
        <end position="845"/>
    </location>
</feature>
<feature type="compositionally biased region" description="Low complexity" evidence="8">
    <location>
        <begin position="370"/>
        <end position="398"/>
    </location>
</feature>
<keyword evidence="5" id="KW-0255">Endonuclease</keyword>
<dbReference type="InterPro" id="IPR016197">
    <property type="entry name" value="Chromo-like_dom_sf"/>
</dbReference>
<reference evidence="12 13" key="1">
    <citation type="journal article" date="2015" name="Genome Biol. Evol.">
        <title>Comparative Genomics of a Bacterivorous Green Alga Reveals Evolutionary Causalities and Consequences of Phago-Mixotrophic Mode of Nutrition.</title>
        <authorList>
            <person name="Burns J.A."/>
            <person name="Paasch A."/>
            <person name="Narechania A."/>
            <person name="Kim E."/>
        </authorList>
    </citation>
    <scope>NUCLEOTIDE SEQUENCE [LARGE SCALE GENOMIC DNA]</scope>
    <source>
        <strain evidence="12 13">PLY_AMNH</strain>
    </source>
</reference>
<dbReference type="GO" id="GO:0009007">
    <property type="term" value="F:site-specific DNA-methyltransferase (adenine-specific) activity"/>
    <property type="evidence" value="ECO:0007669"/>
    <property type="project" value="InterPro"/>
</dbReference>
<dbReference type="InterPro" id="IPR012337">
    <property type="entry name" value="RNaseH-like_sf"/>
</dbReference>
<evidence type="ECO:0000256" key="3">
    <source>
        <dbReference type="ARBA" id="ARBA00022695"/>
    </source>
</evidence>
<dbReference type="InterPro" id="IPR021109">
    <property type="entry name" value="Peptidase_aspartic_dom_sf"/>
</dbReference>
<gene>
    <name evidence="12" type="ORF">CYMTET_55339</name>
</gene>
<feature type="region of interest" description="Disordered" evidence="8">
    <location>
        <begin position="501"/>
        <end position="563"/>
    </location>
</feature>
<dbReference type="Pfam" id="PF17917">
    <property type="entry name" value="RT_RNaseH"/>
    <property type="match status" value="1"/>
</dbReference>
<feature type="region of interest" description="Disordered" evidence="8">
    <location>
        <begin position="245"/>
        <end position="293"/>
    </location>
</feature>
<name>A0AAE0ENP2_9CHLO</name>
<feature type="compositionally biased region" description="Polar residues" evidence="8">
    <location>
        <begin position="547"/>
        <end position="558"/>
    </location>
</feature>
<dbReference type="Gene3D" id="3.30.420.10">
    <property type="entry name" value="Ribonuclease H-like superfamily/Ribonuclease H"/>
    <property type="match status" value="1"/>
</dbReference>
<dbReference type="GO" id="GO:0009307">
    <property type="term" value="P:DNA restriction-modification system"/>
    <property type="evidence" value="ECO:0007669"/>
    <property type="project" value="InterPro"/>
</dbReference>
<dbReference type="Pfam" id="PF13650">
    <property type="entry name" value="Asp_protease_2"/>
    <property type="match status" value="1"/>
</dbReference>
<feature type="region of interest" description="Disordered" evidence="8">
    <location>
        <begin position="62"/>
        <end position="153"/>
    </location>
</feature>
<dbReference type="SUPFAM" id="SSF56672">
    <property type="entry name" value="DNA/RNA polymerases"/>
    <property type="match status" value="1"/>
</dbReference>
<feature type="region of interest" description="Disordered" evidence="8">
    <location>
        <begin position="456"/>
        <end position="475"/>
    </location>
</feature>
<dbReference type="CDD" id="cd01647">
    <property type="entry name" value="RT_LTR"/>
    <property type="match status" value="1"/>
</dbReference>
<feature type="region of interest" description="Disordered" evidence="8">
    <location>
        <begin position="1403"/>
        <end position="1499"/>
    </location>
</feature>
<dbReference type="InterPro" id="IPR041373">
    <property type="entry name" value="RT_RNaseH"/>
</dbReference>